<evidence type="ECO:0000313" key="3">
    <source>
        <dbReference type="RefSeq" id="XP_065671772.1"/>
    </source>
</evidence>
<name>A0ABM4DBP3_HYDVU</name>
<keyword evidence="2" id="KW-1185">Reference proteome</keyword>
<proteinExistence type="predicted"/>
<reference evidence="3" key="1">
    <citation type="submission" date="2025-08" db="UniProtKB">
        <authorList>
            <consortium name="RefSeq"/>
        </authorList>
    </citation>
    <scope>IDENTIFICATION</scope>
</reference>
<dbReference type="RefSeq" id="XP_065671772.1">
    <property type="nucleotide sequence ID" value="XM_065815700.1"/>
</dbReference>
<evidence type="ECO:0000313" key="2">
    <source>
        <dbReference type="Proteomes" id="UP001652625"/>
    </source>
</evidence>
<dbReference type="PANTHER" id="PTHR23274">
    <property type="entry name" value="DNA HELICASE-RELATED"/>
    <property type="match status" value="1"/>
</dbReference>
<protein>
    <submittedName>
        <fullName evidence="3">Uncharacterized protein LOC136089648</fullName>
    </submittedName>
</protein>
<dbReference type="GeneID" id="136089648"/>
<dbReference type="InterPro" id="IPR049163">
    <property type="entry name" value="Pif1-like_2B_dom"/>
</dbReference>
<evidence type="ECO:0000259" key="1">
    <source>
        <dbReference type="Pfam" id="PF21530"/>
    </source>
</evidence>
<dbReference type="PANTHER" id="PTHR23274:SF51">
    <property type="entry name" value="OS03G0423850 PROTEIN"/>
    <property type="match status" value="1"/>
</dbReference>
<dbReference type="SUPFAM" id="SSF52540">
    <property type="entry name" value="P-loop containing nucleoside triphosphate hydrolases"/>
    <property type="match status" value="1"/>
</dbReference>
<gene>
    <name evidence="3" type="primary">LOC136089648</name>
</gene>
<dbReference type="Pfam" id="PF21530">
    <property type="entry name" value="Pif1_2B_dom"/>
    <property type="match status" value="1"/>
</dbReference>
<organism evidence="2 3">
    <name type="scientific">Hydra vulgaris</name>
    <name type="common">Hydra</name>
    <name type="synonym">Hydra attenuata</name>
    <dbReference type="NCBI Taxonomy" id="6087"/>
    <lineage>
        <taxon>Eukaryota</taxon>
        <taxon>Metazoa</taxon>
        <taxon>Cnidaria</taxon>
        <taxon>Hydrozoa</taxon>
        <taxon>Hydroidolina</taxon>
        <taxon>Anthoathecata</taxon>
        <taxon>Aplanulata</taxon>
        <taxon>Hydridae</taxon>
        <taxon>Hydra</taxon>
    </lineage>
</organism>
<accession>A0ABM4DBP3</accession>
<feature type="domain" description="DNA helicase Pif1-like 2B" evidence="1">
    <location>
        <begin position="1"/>
        <end position="23"/>
    </location>
</feature>
<dbReference type="InterPro" id="IPR027417">
    <property type="entry name" value="P-loop_NTPase"/>
</dbReference>
<dbReference type="Proteomes" id="UP001652625">
    <property type="component" value="Chromosome 13"/>
</dbReference>
<sequence>MYLRNLDLKAGLCNGTRMEVCALQTNYVDAEVLTGVSGGKRVFVPRIQLAPSDSNLFFVMKRRQFPVRLTYSMKNNKSQGQTFDRVVAYLKTPCLSHGQLYVACSKTRAFNSVNRARIMLYFLMFLSYSLDFSHF</sequence>